<sequence length="449" mass="47672">MGALGRFGEKVKQAFGCGIAGEKDWKPSSNKRNNAMLKECKKFAHCLRALKNEVLAWGNVAEGGLGTMKTMLESSLPRAYHETAMGVEPLSTTEEIVGQGVRCDQLPATVDDMKEQLSMQVLEPVEQWLSGYRIIKDRNKKCERVRLDLDAQTREATVLTEKYNKQVAKDDQADAVESLKFKMQIAEDKKQRLSERYNEMENEIYHALLIQVLDSTALREHIAGAIFIMQTTFNKAYLSFNLNQPVEPPLMPAGFDTSNRLVQSTLLENSKTLRMSMARASLGGVEGGGMMGGPGSVGGGSMGGASMAHGGAQPAYGGKPVGGGLGKIGDDDDDGENPFAKPSGGGGAAAKPGAEANPFAGPAKSTSPDVAKKPEAGAAKKPGGGAGLPAPPAWYTEAREKARAPNETDDDSDDGGNPFASSAAKYASNPSSRPGTWRGQRPSMGAFKA</sequence>
<proteinExistence type="predicted"/>
<evidence type="ECO:0008006" key="4">
    <source>
        <dbReference type="Google" id="ProtNLM"/>
    </source>
</evidence>
<feature type="compositionally biased region" description="Low complexity" evidence="2">
    <location>
        <begin position="349"/>
        <end position="360"/>
    </location>
</feature>
<dbReference type="EMBL" id="HBEC01030424">
    <property type="protein sequence ID" value="CAD8297489.1"/>
    <property type="molecule type" value="Transcribed_RNA"/>
</dbReference>
<evidence type="ECO:0000313" key="3">
    <source>
        <dbReference type="EMBL" id="CAD8297489.1"/>
    </source>
</evidence>
<dbReference type="SUPFAM" id="SSF103657">
    <property type="entry name" value="BAR/IMD domain-like"/>
    <property type="match status" value="1"/>
</dbReference>
<feature type="region of interest" description="Disordered" evidence="2">
    <location>
        <begin position="311"/>
        <end position="449"/>
    </location>
</feature>
<accession>A0A7R9VKT2</accession>
<organism evidence="3">
    <name type="scientific">Chlamydomonas euryale</name>
    <dbReference type="NCBI Taxonomy" id="1486919"/>
    <lineage>
        <taxon>Eukaryota</taxon>
        <taxon>Viridiplantae</taxon>
        <taxon>Chlorophyta</taxon>
        <taxon>core chlorophytes</taxon>
        <taxon>Chlorophyceae</taxon>
        <taxon>CS clade</taxon>
        <taxon>Chlamydomonadales</taxon>
        <taxon>Chlamydomonadaceae</taxon>
        <taxon>Chlamydomonas</taxon>
    </lineage>
</organism>
<reference evidence="3" key="1">
    <citation type="submission" date="2021-01" db="EMBL/GenBank/DDBJ databases">
        <authorList>
            <person name="Corre E."/>
            <person name="Pelletier E."/>
            <person name="Niang G."/>
            <person name="Scheremetjew M."/>
            <person name="Finn R."/>
            <person name="Kale V."/>
            <person name="Holt S."/>
            <person name="Cochrane G."/>
            <person name="Meng A."/>
            <person name="Brown T."/>
            <person name="Cohen L."/>
        </authorList>
    </citation>
    <scope>NUCLEOTIDE SEQUENCE</scope>
    <source>
        <strain evidence="3">CCMP219</strain>
    </source>
</reference>
<dbReference type="AlphaFoldDB" id="A0A7R9VKT2"/>
<evidence type="ECO:0000256" key="1">
    <source>
        <dbReference type="SAM" id="Coils"/>
    </source>
</evidence>
<feature type="compositionally biased region" description="Basic and acidic residues" evidence="2">
    <location>
        <begin position="397"/>
        <end position="406"/>
    </location>
</feature>
<dbReference type="Gene3D" id="1.20.1270.60">
    <property type="entry name" value="Arfaptin homology (AH) domain/BAR domain"/>
    <property type="match status" value="1"/>
</dbReference>
<keyword evidence="1" id="KW-0175">Coiled coil</keyword>
<dbReference type="CDD" id="cd07307">
    <property type="entry name" value="BAR"/>
    <property type="match status" value="1"/>
</dbReference>
<feature type="coiled-coil region" evidence="1">
    <location>
        <begin position="176"/>
        <end position="203"/>
    </location>
</feature>
<protein>
    <recommendedName>
        <fullName evidence="4">BAR domain-containing protein</fullName>
    </recommendedName>
</protein>
<dbReference type="InterPro" id="IPR027267">
    <property type="entry name" value="AH/BAR_dom_sf"/>
</dbReference>
<gene>
    <name evidence="3" type="ORF">CEUR00632_LOCUS14058</name>
</gene>
<name>A0A7R9VKT2_9CHLO</name>
<evidence type="ECO:0000256" key="2">
    <source>
        <dbReference type="SAM" id="MobiDB-lite"/>
    </source>
</evidence>